<dbReference type="GO" id="GO:0004197">
    <property type="term" value="F:cysteine-type endopeptidase activity"/>
    <property type="evidence" value="ECO:0007669"/>
    <property type="project" value="InterPro"/>
</dbReference>
<reference evidence="2 3" key="1">
    <citation type="journal article" date="2016" name="Nat. Commun.">
        <title>Ectomycorrhizal ecology is imprinted in the genome of the dominant symbiotic fungus Cenococcum geophilum.</title>
        <authorList>
            <consortium name="DOE Joint Genome Institute"/>
            <person name="Peter M."/>
            <person name="Kohler A."/>
            <person name="Ohm R.A."/>
            <person name="Kuo A."/>
            <person name="Krutzmann J."/>
            <person name="Morin E."/>
            <person name="Arend M."/>
            <person name="Barry K.W."/>
            <person name="Binder M."/>
            <person name="Choi C."/>
            <person name="Clum A."/>
            <person name="Copeland A."/>
            <person name="Grisel N."/>
            <person name="Haridas S."/>
            <person name="Kipfer T."/>
            <person name="LaButti K."/>
            <person name="Lindquist E."/>
            <person name="Lipzen A."/>
            <person name="Maire R."/>
            <person name="Meier B."/>
            <person name="Mihaltcheva S."/>
            <person name="Molinier V."/>
            <person name="Murat C."/>
            <person name="Poggeler S."/>
            <person name="Quandt C.A."/>
            <person name="Sperisen C."/>
            <person name="Tritt A."/>
            <person name="Tisserant E."/>
            <person name="Crous P.W."/>
            <person name="Henrissat B."/>
            <person name="Nehls U."/>
            <person name="Egli S."/>
            <person name="Spatafora J.W."/>
            <person name="Grigoriev I.V."/>
            <person name="Martin F.M."/>
        </authorList>
    </citation>
    <scope>NUCLEOTIDE SEQUENCE [LARGE SCALE GENOMIC DNA]</scope>
    <source>
        <strain evidence="2 3">CBS 207.34</strain>
    </source>
</reference>
<gene>
    <name evidence="2" type="ORF">AOQ84DRAFT_392174</name>
</gene>
<dbReference type="EMBL" id="KV750707">
    <property type="protein sequence ID" value="OCL03582.1"/>
    <property type="molecule type" value="Genomic_DNA"/>
</dbReference>
<dbReference type="GO" id="GO:0006508">
    <property type="term" value="P:proteolysis"/>
    <property type="evidence" value="ECO:0007669"/>
    <property type="project" value="InterPro"/>
</dbReference>
<protein>
    <recommendedName>
        <fullName evidence="1">Peptidase C14 caspase domain-containing protein</fullName>
    </recommendedName>
</protein>
<dbReference type="OrthoDB" id="1911848at2759"/>
<sequence length="407" mass="46100">MASSRQDSVKKLMSKGLQHSSYGFVVSLIIYWENGTPGFKEEGEKLGCFFRDRLGYDVRYFAIPRVDSNIRLLCFIANAIKEINDQMEALGCPALIILHYGGHGDSYDDYRIGQQEQSVWAEQEKGPATVKWFEIQGHLQYAKSDVLLILDCCFALRASQPQLSPQSEANPIQSYQLLAASSHREPTPLPGKRSFTNALLRRLKEHFPEDYRSHDRPLAITDLIRNIQTIQEPSLLIPPLHHSFTNGTIVIEPISKRKSQKMESESRWAGDTLTLTIRTHRELTKNDTIRLARQMTLDSPLIKDAVLREISCSENPQSITKPNDASSASITPNRAIWNCEKSILERDKTPLGYRYGETSNLRDESTTTDPTLAYVNQEMFGKLLSKQDQQILASSNKDDVVNKISNL</sequence>
<dbReference type="InterPro" id="IPR011600">
    <property type="entry name" value="Pept_C14_caspase"/>
</dbReference>
<evidence type="ECO:0000313" key="2">
    <source>
        <dbReference type="EMBL" id="OCL03582.1"/>
    </source>
</evidence>
<organism evidence="2 3">
    <name type="scientific">Glonium stellatum</name>
    <dbReference type="NCBI Taxonomy" id="574774"/>
    <lineage>
        <taxon>Eukaryota</taxon>
        <taxon>Fungi</taxon>
        <taxon>Dikarya</taxon>
        <taxon>Ascomycota</taxon>
        <taxon>Pezizomycotina</taxon>
        <taxon>Dothideomycetes</taxon>
        <taxon>Pleosporomycetidae</taxon>
        <taxon>Gloniales</taxon>
        <taxon>Gloniaceae</taxon>
        <taxon>Glonium</taxon>
    </lineage>
</organism>
<keyword evidence="3" id="KW-1185">Reference proteome</keyword>
<dbReference type="Pfam" id="PF00656">
    <property type="entry name" value="Peptidase_C14"/>
    <property type="match status" value="1"/>
</dbReference>
<evidence type="ECO:0000259" key="1">
    <source>
        <dbReference type="Pfam" id="PF00656"/>
    </source>
</evidence>
<proteinExistence type="predicted"/>
<evidence type="ECO:0000313" key="3">
    <source>
        <dbReference type="Proteomes" id="UP000250140"/>
    </source>
</evidence>
<accession>A0A8E2ERJ2</accession>
<dbReference type="AlphaFoldDB" id="A0A8E2ERJ2"/>
<feature type="domain" description="Peptidase C14 caspase" evidence="1">
    <location>
        <begin position="43"/>
        <end position="160"/>
    </location>
</feature>
<dbReference type="Proteomes" id="UP000250140">
    <property type="component" value="Unassembled WGS sequence"/>
</dbReference>
<name>A0A8E2ERJ2_9PEZI</name>